<accession>A0ABQ6ESW5</accession>
<protein>
    <submittedName>
        <fullName evidence="1">Uncharacterized protein</fullName>
    </submittedName>
</protein>
<sequence>MRNVNTFQLNLTLAKGWMKLPKGKLKQALCCVKLNRDRIYDHIQFALPKTCFNLAETRILRLLGYKGKFSIMRVSNDRNKAFTDIVSLA</sequence>
<evidence type="ECO:0000313" key="2">
    <source>
        <dbReference type="Proteomes" id="UP001157156"/>
    </source>
</evidence>
<reference evidence="2" key="1">
    <citation type="journal article" date="2019" name="Int. J. Syst. Evol. Microbiol.">
        <title>The Global Catalogue of Microorganisms (GCM) 10K type strain sequencing project: providing services to taxonomists for standard genome sequencing and annotation.</title>
        <authorList>
            <consortium name="The Broad Institute Genomics Platform"/>
            <consortium name="The Broad Institute Genome Sequencing Center for Infectious Disease"/>
            <person name="Wu L."/>
            <person name="Ma J."/>
        </authorList>
    </citation>
    <scope>NUCLEOTIDE SEQUENCE [LARGE SCALE GENOMIC DNA]</scope>
    <source>
        <strain evidence="2">NBRC 111146</strain>
    </source>
</reference>
<dbReference type="Proteomes" id="UP001157156">
    <property type="component" value="Unassembled WGS sequence"/>
</dbReference>
<comment type="caution">
    <text evidence="1">The sequence shown here is derived from an EMBL/GenBank/DDBJ whole genome shotgun (WGS) entry which is preliminary data.</text>
</comment>
<name>A0ABQ6ESW5_9VIBR</name>
<keyword evidence="2" id="KW-1185">Reference proteome</keyword>
<dbReference type="EMBL" id="BSPV01000009">
    <property type="protein sequence ID" value="GLT15919.1"/>
    <property type="molecule type" value="Genomic_DNA"/>
</dbReference>
<organism evidence="1 2">
    <name type="scientific">Vibrio algivorus</name>
    <dbReference type="NCBI Taxonomy" id="1667024"/>
    <lineage>
        <taxon>Bacteria</taxon>
        <taxon>Pseudomonadati</taxon>
        <taxon>Pseudomonadota</taxon>
        <taxon>Gammaproteobacteria</taxon>
        <taxon>Vibrionales</taxon>
        <taxon>Vibrionaceae</taxon>
        <taxon>Vibrio</taxon>
    </lineage>
</organism>
<evidence type="ECO:0000313" key="1">
    <source>
        <dbReference type="EMBL" id="GLT15919.1"/>
    </source>
</evidence>
<gene>
    <name evidence="1" type="ORF">GCM10007931_28940</name>
</gene>
<proteinExistence type="predicted"/>